<gene>
    <name evidence="1" type="ORF">WCY31_07840</name>
</gene>
<dbReference type="EMBL" id="CP147920">
    <property type="protein sequence ID" value="XAU14166.1"/>
    <property type="molecule type" value="Genomic_DNA"/>
</dbReference>
<name>A0ABZ3H924_9BACT</name>
<accession>A0ABZ3H924</accession>
<dbReference type="Proteomes" id="UP001447842">
    <property type="component" value="Chromosome"/>
</dbReference>
<dbReference type="RefSeq" id="WP_345971974.1">
    <property type="nucleotide sequence ID" value="NZ_CP147920.1"/>
</dbReference>
<protein>
    <submittedName>
        <fullName evidence="1">Uncharacterized protein</fullName>
    </submittedName>
</protein>
<evidence type="ECO:0000313" key="2">
    <source>
        <dbReference type="Proteomes" id="UP001447842"/>
    </source>
</evidence>
<keyword evidence="2" id="KW-1185">Reference proteome</keyword>
<organism evidence="1 2">
    <name type="scientific">Sulfurimonas diazotrophicus</name>
    <dbReference type="NCBI Taxonomy" id="3131939"/>
    <lineage>
        <taxon>Bacteria</taxon>
        <taxon>Pseudomonadati</taxon>
        <taxon>Campylobacterota</taxon>
        <taxon>Epsilonproteobacteria</taxon>
        <taxon>Campylobacterales</taxon>
        <taxon>Sulfurimonadaceae</taxon>
        <taxon>Sulfurimonas</taxon>
    </lineage>
</organism>
<proteinExistence type="predicted"/>
<reference evidence="1 2" key="1">
    <citation type="submission" date="2024-03" db="EMBL/GenBank/DDBJ databases">
        <title>Sulfurimonas sp. HSL3-1.</title>
        <authorList>
            <person name="Wang S."/>
        </authorList>
    </citation>
    <scope>NUCLEOTIDE SEQUENCE [LARGE SCALE GENOMIC DNA]</scope>
    <source>
        <strain evidence="1 2">HSL3-1</strain>
    </source>
</reference>
<sequence length="137" mass="15472">MLSTFNALKSVYASREISMEDLDVLQQYDFIQFENRGISRSEKDCLLCEVRCEPFATFLTAITAAVFDSAEALRDLVRSTGLGLLEEKSDDTALLSFYSEDKMVEIIASVADDGRVSIDPEDLEVLPFFQVFLRVQH</sequence>
<evidence type="ECO:0000313" key="1">
    <source>
        <dbReference type="EMBL" id="XAU14166.1"/>
    </source>
</evidence>